<comment type="caution">
    <text evidence="1">The sequence shown here is derived from an EMBL/GenBank/DDBJ whole genome shotgun (WGS) entry which is preliminary data.</text>
</comment>
<dbReference type="AlphaFoldDB" id="A0A2S9SP73"/>
<dbReference type="Proteomes" id="UP000239065">
    <property type="component" value="Unassembled WGS sequence"/>
</dbReference>
<dbReference type="EMBL" id="NXGJ01000003">
    <property type="protein sequence ID" value="PRM88395.1"/>
    <property type="molecule type" value="Genomic_DNA"/>
</dbReference>
<protein>
    <submittedName>
        <fullName evidence="1">Uncharacterized protein</fullName>
    </submittedName>
</protein>
<reference evidence="1 2" key="1">
    <citation type="submission" date="2017-09" db="EMBL/GenBank/DDBJ databases">
        <title>Reassesment of A. cryaerophilus.</title>
        <authorList>
            <person name="Perez-Cataluna A."/>
            <person name="Collado L."/>
            <person name="Salgado O."/>
            <person name="Lefinanco V."/>
            <person name="Figueras M.J."/>
        </authorList>
    </citation>
    <scope>NUCLEOTIDE SEQUENCE [LARGE SCALE GENOMIC DNA]</scope>
    <source>
        <strain evidence="1 2">LMG 9861</strain>
    </source>
</reference>
<evidence type="ECO:0000313" key="1">
    <source>
        <dbReference type="EMBL" id="PRM88395.1"/>
    </source>
</evidence>
<organism evidence="1 2">
    <name type="scientific">Aliarcobacter cryaerophilus</name>
    <dbReference type="NCBI Taxonomy" id="28198"/>
    <lineage>
        <taxon>Bacteria</taxon>
        <taxon>Pseudomonadati</taxon>
        <taxon>Campylobacterota</taxon>
        <taxon>Epsilonproteobacteria</taxon>
        <taxon>Campylobacterales</taxon>
        <taxon>Arcobacteraceae</taxon>
        <taxon>Aliarcobacter</taxon>
    </lineage>
</organism>
<dbReference type="RefSeq" id="WP_105908835.1">
    <property type="nucleotide sequence ID" value="NZ_NXGJ01000003.1"/>
</dbReference>
<evidence type="ECO:0000313" key="2">
    <source>
        <dbReference type="Proteomes" id="UP000239065"/>
    </source>
</evidence>
<proteinExistence type="predicted"/>
<accession>A0A2S9SP73</accession>
<sequence>MHNFNELIQYSTSFNLTSINKETKNLYRNLTTNANTSNIKMLQMIELQKIIISIGMFSMFDAIVQNELNCKNGFKRINEILIDKNEIELQNSFQDLSMAINVLKHGKGRSYESLLKRIDSLKFKIKKYDEIFFDEGDISELNTLIKVDDEFVLYCSDVIHEVYNAVLK</sequence>
<name>A0A2S9SP73_9BACT</name>
<gene>
    <name evidence="1" type="ORF">CJ669_04195</name>
</gene>